<evidence type="ECO:0000313" key="4">
    <source>
        <dbReference type="EMBL" id="MBC8562975.1"/>
    </source>
</evidence>
<keyword evidence="4" id="KW-0645">Protease</keyword>
<dbReference type="PANTHER" id="PTHR36435:SF1">
    <property type="entry name" value="CAAX AMINO TERMINAL PROTEASE FAMILY PROTEIN"/>
    <property type="match status" value="1"/>
</dbReference>
<dbReference type="EMBL" id="JACRSX010000014">
    <property type="protein sequence ID" value="MBC8562975.1"/>
    <property type="molecule type" value="Genomic_DNA"/>
</dbReference>
<keyword evidence="4" id="KW-0482">Metalloprotease</keyword>
<dbReference type="RefSeq" id="WP_249298201.1">
    <property type="nucleotide sequence ID" value="NZ_JACRSX010000014.1"/>
</dbReference>
<reference evidence="4 5" key="1">
    <citation type="submission" date="2020-08" db="EMBL/GenBank/DDBJ databases">
        <title>Genome public.</title>
        <authorList>
            <person name="Liu C."/>
            <person name="Sun Q."/>
        </authorList>
    </citation>
    <scope>NUCLEOTIDE SEQUENCE [LARGE SCALE GENOMIC DNA]</scope>
    <source>
        <strain evidence="4 5">NSJ-37</strain>
    </source>
</reference>
<keyword evidence="2" id="KW-1133">Transmembrane helix</keyword>
<name>A0ABR7N2Y2_9FIRM</name>
<feature type="transmembrane region" description="Helical" evidence="2">
    <location>
        <begin position="55"/>
        <end position="83"/>
    </location>
</feature>
<feature type="transmembrane region" description="Helical" evidence="2">
    <location>
        <begin position="185"/>
        <end position="207"/>
    </location>
</feature>
<dbReference type="Pfam" id="PF02517">
    <property type="entry name" value="Rce1-like"/>
    <property type="match status" value="1"/>
</dbReference>
<protein>
    <submittedName>
        <fullName evidence="4">CPBP family intramembrane metalloprotease</fullName>
    </submittedName>
</protein>
<evidence type="ECO:0000256" key="1">
    <source>
        <dbReference type="SAM" id="MobiDB-lite"/>
    </source>
</evidence>
<feature type="transmembrane region" description="Helical" evidence="2">
    <location>
        <begin position="219"/>
        <end position="237"/>
    </location>
</feature>
<feature type="transmembrane region" description="Helical" evidence="2">
    <location>
        <begin position="243"/>
        <end position="272"/>
    </location>
</feature>
<keyword evidence="2" id="KW-0472">Membrane</keyword>
<feature type="region of interest" description="Disordered" evidence="1">
    <location>
        <begin position="1"/>
        <end position="30"/>
    </location>
</feature>
<dbReference type="GO" id="GO:0008237">
    <property type="term" value="F:metallopeptidase activity"/>
    <property type="evidence" value="ECO:0007669"/>
    <property type="project" value="UniProtKB-KW"/>
</dbReference>
<evidence type="ECO:0000313" key="5">
    <source>
        <dbReference type="Proteomes" id="UP000606193"/>
    </source>
</evidence>
<dbReference type="InterPro" id="IPR003675">
    <property type="entry name" value="Rce1/LyrA-like_dom"/>
</dbReference>
<feature type="domain" description="CAAX prenyl protease 2/Lysostaphin resistance protein A-like" evidence="3">
    <location>
        <begin position="188"/>
        <end position="274"/>
    </location>
</feature>
<keyword evidence="4" id="KW-0378">Hydrolase</keyword>
<dbReference type="InterPro" id="IPR052710">
    <property type="entry name" value="CAAX_protease"/>
</dbReference>
<feature type="compositionally biased region" description="Basic and acidic residues" evidence="1">
    <location>
        <begin position="1"/>
        <end position="27"/>
    </location>
</feature>
<comment type="caution">
    <text evidence="4">The sequence shown here is derived from an EMBL/GenBank/DDBJ whole genome shotgun (WGS) entry which is preliminary data.</text>
</comment>
<proteinExistence type="predicted"/>
<sequence>MDKQEKEMGQEDRLERRTVTDQKKPADMDSLADQAAGSVTAEALKKLRVSAVFKALMILLGAFVVQFVASMLCMITVGVYVLFVQGGTRKDLSMLLLQSINDYSMIISLVYAVIAIGWCGTLYYRWQWRERSFSYRERLGGARIAGALALGFGACIVLTVIVGMAAQLFPSAFSSYEKLMDTLDITASVLAVPYVMLVGPVAEEFIFRGVILDRLKPAFSFWTANVIQAALFGIFHMNVIQGLYAFALGILLGMVVQVTGTILASMIMHITFNSTSIGLSLLETHAPEAYSRGSVLIVAGAAVCFIIGLRYYAGQYRKRDRA</sequence>
<keyword evidence="2" id="KW-0812">Transmembrane</keyword>
<accession>A0ABR7N2Y2</accession>
<feature type="transmembrane region" description="Helical" evidence="2">
    <location>
        <begin position="144"/>
        <end position="165"/>
    </location>
</feature>
<dbReference type="PANTHER" id="PTHR36435">
    <property type="entry name" value="SLR1288 PROTEIN"/>
    <property type="match status" value="1"/>
</dbReference>
<evidence type="ECO:0000259" key="3">
    <source>
        <dbReference type="Pfam" id="PF02517"/>
    </source>
</evidence>
<gene>
    <name evidence="4" type="ORF">H8704_10120</name>
</gene>
<organism evidence="4 5">
    <name type="scientific">Jutongia huaianensis</name>
    <dbReference type="NCBI Taxonomy" id="2763668"/>
    <lineage>
        <taxon>Bacteria</taxon>
        <taxon>Bacillati</taxon>
        <taxon>Bacillota</taxon>
        <taxon>Clostridia</taxon>
        <taxon>Lachnospirales</taxon>
        <taxon>Lachnospiraceae</taxon>
        <taxon>Jutongia</taxon>
    </lineage>
</organism>
<dbReference type="Proteomes" id="UP000606193">
    <property type="component" value="Unassembled WGS sequence"/>
</dbReference>
<keyword evidence="5" id="KW-1185">Reference proteome</keyword>
<feature type="transmembrane region" description="Helical" evidence="2">
    <location>
        <begin position="103"/>
        <end position="124"/>
    </location>
</feature>
<evidence type="ECO:0000256" key="2">
    <source>
        <dbReference type="SAM" id="Phobius"/>
    </source>
</evidence>
<feature type="transmembrane region" description="Helical" evidence="2">
    <location>
        <begin position="293"/>
        <end position="313"/>
    </location>
</feature>